<protein>
    <submittedName>
        <fullName evidence="1">Uncharacterized protein</fullName>
    </submittedName>
</protein>
<reference evidence="1 2" key="1">
    <citation type="submission" date="2017-07" db="EMBL/GenBank/DDBJ databases">
        <title>Draft Genome Sequences of Select Purple Nonsulfur Bacteria.</title>
        <authorList>
            <person name="Lasarre B."/>
            <person name="Mckinlay J.B."/>
        </authorList>
    </citation>
    <scope>NUCLEOTIDE SEQUENCE [LARGE SCALE GENOMIC DNA]</scope>
    <source>
        <strain evidence="1 2">DSM 5909</strain>
    </source>
</reference>
<keyword evidence="2" id="KW-1185">Reference proteome</keyword>
<evidence type="ECO:0000313" key="2">
    <source>
        <dbReference type="Proteomes" id="UP000249130"/>
    </source>
</evidence>
<dbReference type="Proteomes" id="UP000249130">
    <property type="component" value="Unassembled WGS sequence"/>
</dbReference>
<proteinExistence type="predicted"/>
<dbReference type="RefSeq" id="WP_111422468.1">
    <property type="nucleotide sequence ID" value="NZ_NPEX01000373.1"/>
</dbReference>
<dbReference type="EMBL" id="NPEX01000373">
    <property type="protein sequence ID" value="RAI38283.1"/>
    <property type="molecule type" value="Genomic_DNA"/>
</dbReference>
<evidence type="ECO:0000313" key="1">
    <source>
        <dbReference type="EMBL" id="RAI38283.1"/>
    </source>
</evidence>
<comment type="caution">
    <text evidence="1">The sequence shown here is derived from an EMBL/GenBank/DDBJ whole genome shotgun (WGS) entry which is preliminary data.</text>
</comment>
<organism evidence="1 2">
    <name type="scientific">Rhodoplanes roseus</name>
    <dbReference type="NCBI Taxonomy" id="29409"/>
    <lineage>
        <taxon>Bacteria</taxon>
        <taxon>Pseudomonadati</taxon>
        <taxon>Pseudomonadota</taxon>
        <taxon>Alphaproteobacteria</taxon>
        <taxon>Hyphomicrobiales</taxon>
        <taxon>Nitrobacteraceae</taxon>
        <taxon>Rhodoplanes</taxon>
    </lineage>
</organism>
<accession>A0A327KL79</accession>
<name>A0A327KL79_9BRAD</name>
<dbReference type="AlphaFoldDB" id="A0A327KL79"/>
<sequence>MTPEPRPSAIPLACEIVSRLRAIRQPTRVMAADLIERLDGERRELHRTVLDADRGFEAALAAGWLDALAAGDVPRLADLWQRHLSPARHALAAAAAPRTETERSMAHG</sequence>
<gene>
    <name evidence="1" type="ORF">CH341_28190</name>
</gene>